<evidence type="ECO:0000256" key="4">
    <source>
        <dbReference type="ARBA" id="ARBA00023212"/>
    </source>
</evidence>
<organism evidence="7 8">
    <name type="scientific">Stentor coeruleus</name>
    <dbReference type="NCBI Taxonomy" id="5963"/>
    <lineage>
        <taxon>Eukaryota</taxon>
        <taxon>Sar</taxon>
        <taxon>Alveolata</taxon>
        <taxon>Ciliophora</taxon>
        <taxon>Postciliodesmatophora</taxon>
        <taxon>Heterotrichea</taxon>
        <taxon>Heterotrichida</taxon>
        <taxon>Stentoridae</taxon>
        <taxon>Stentor</taxon>
    </lineage>
</organism>
<keyword evidence="5" id="KW-0966">Cell projection</keyword>
<dbReference type="OrthoDB" id="283491at2759"/>
<evidence type="ECO:0000256" key="1">
    <source>
        <dbReference type="ARBA" id="ARBA00004138"/>
    </source>
</evidence>
<dbReference type="EMBL" id="MPUH01001173">
    <property type="protein sequence ID" value="OMJ69653.1"/>
    <property type="molecule type" value="Genomic_DNA"/>
</dbReference>
<evidence type="ECO:0000256" key="6">
    <source>
        <dbReference type="ARBA" id="ARBA00034777"/>
    </source>
</evidence>
<sequence>MKSKTTTPRGEYVEKTSEVHKLIIHKNILNWNKKFENFSGRFRVNPYSLVVVTKKPTEYNPRAVGDMYKPYIYRDPTEEAFSSEFLRSSVTRGAMPPNLKTVIPQTEAQEIVWVSNPILPRVQSRWSYRSKANCFETYFAEEYIKFRGKNPYISRK</sequence>
<name>A0A1R2AYP8_9CILI</name>
<keyword evidence="8" id="KW-1185">Reference proteome</keyword>
<keyword evidence="3" id="KW-0963">Cytoplasm</keyword>
<dbReference type="GO" id="GO:0097546">
    <property type="term" value="C:ciliary base"/>
    <property type="evidence" value="ECO:0007669"/>
    <property type="project" value="TreeGrafter"/>
</dbReference>
<dbReference type="PANTHER" id="PTHR33865:SF3">
    <property type="entry name" value="PROTEIN FAM183B"/>
    <property type="match status" value="1"/>
</dbReference>
<comment type="subcellular location">
    <subcellularLocation>
        <location evidence="1">Cell projection</location>
        <location evidence="1">Cilium</location>
    </subcellularLocation>
    <subcellularLocation>
        <location evidence="2">Cytoplasm</location>
        <location evidence="2">Cytoskeleton</location>
    </subcellularLocation>
</comment>
<gene>
    <name evidence="7" type="ORF">SteCoe_32568</name>
</gene>
<dbReference type="Pfam" id="PF14886">
    <property type="entry name" value="FAM183"/>
    <property type="match status" value="1"/>
</dbReference>
<proteinExistence type="inferred from homology"/>
<dbReference type="AlphaFoldDB" id="A0A1R2AYP8"/>
<dbReference type="InterPro" id="IPR029214">
    <property type="entry name" value="CFAP144"/>
</dbReference>
<keyword evidence="4" id="KW-0206">Cytoskeleton</keyword>
<evidence type="ECO:0000313" key="8">
    <source>
        <dbReference type="Proteomes" id="UP000187209"/>
    </source>
</evidence>
<evidence type="ECO:0000256" key="3">
    <source>
        <dbReference type="ARBA" id="ARBA00022490"/>
    </source>
</evidence>
<accession>A0A1R2AYP8</accession>
<evidence type="ECO:0000313" key="7">
    <source>
        <dbReference type="EMBL" id="OMJ69653.1"/>
    </source>
</evidence>
<dbReference type="Proteomes" id="UP000187209">
    <property type="component" value="Unassembled WGS sequence"/>
</dbReference>
<evidence type="ECO:0000256" key="5">
    <source>
        <dbReference type="ARBA" id="ARBA00023273"/>
    </source>
</evidence>
<reference evidence="7 8" key="1">
    <citation type="submission" date="2016-11" db="EMBL/GenBank/DDBJ databases">
        <title>The macronuclear genome of Stentor coeruleus: a giant cell with tiny introns.</title>
        <authorList>
            <person name="Slabodnick M."/>
            <person name="Ruby J.G."/>
            <person name="Reiff S.B."/>
            <person name="Swart E.C."/>
            <person name="Gosai S."/>
            <person name="Prabakaran S."/>
            <person name="Witkowska E."/>
            <person name="Larue G.E."/>
            <person name="Fisher S."/>
            <person name="Freeman R.M."/>
            <person name="Gunawardena J."/>
            <person name="Chu W."/>
            <person name="Stover N.A."/>
            <person name="Gregory B.D."/>
            <person name="Nowacki M."/>
            <person name="Derisi J."/>
            <person name="Roy S.W."/>
            <person name="Marshall W.F."/>
            <person name="Sood P."/>
        </authorList>
    </citation>
    <scope>NUCLEOTIDE SEQUENCE [LARGE SCALE GENOMIC DNA]</scope>
    <source>
        <strain evidence="7">WM001</strain>
    </source>
</reference>
<evidence type="ECO:0000256" key="2">
    <source>
        <dbReference type="ARBA" id="ARBA00004245"/>
    </source>
</evidence>
<comment type="caution">
    <text evidence="7">The sequence shown here is derived from an EMBL/GenBank/DDBJ whole genome shotgun (WGS) entry which is preliminary data.</text>
</comment>
<dbReference type="PANTHER" id="PTHR33865">
    <property type="entry name" value="PROTEIN FAM183B"/>
    <property type="match status" value="1"/>
</dbReference>
<protein>
    <submittedName>
        <fullName evidence="7">Uncharacterized protein</fullName>
    </submittedName>
</protein>
<comment type="similarity">
    <text evidence="6">Belongs to the CFAP144 family.</text>
</comment>
<dbReference type="GO" id="GO:0005856">
    <property type="term" value="C:cytoskeleton"/>
    <property type="evidence" value="ECO:0007669"/>
    <property type="project" value="UniProtKB-SubCell"/>
</dbReference>